<dbReference type="InterPro" id="IPR052898">
    <property type="entry name" value="ACAD10-like"/>
</dbReference>
<evidence type="ECO:0000313" key="3">
    <source>
        <dbReference type="Proteomes" id="UP001595816"/>
    </source>
</evidence>
<reference evidence="3" key="1">
    <citation type="journal article" date="2019" name="Int. J. Syst. Evol. Microbiol.">
        <title>The Global Catalogue of Microorganisms (GCM) 10K type strain sequencing project: providing services to taxonomists for standard genome sequencing and annotation.</title>
        <authorList>
            <consortium name="The Broad Institute Genomics Platform"/>
            <consortium name="The Broad Institute Genome Sequencing Center for Infectious Disease"/>
            <person name="Wu L."/>
            <person name="Ma J."/>
        </authorList>
    </citation>
    <scope>NUCLEOTIDE SEQUENCE [LARGE SCALE GENOMIC DNA]</scope>
    <source>
        <strain evidence="3">CGMCC 4.7289</strain>
    </source>
</reference>
<feature type="domain" description="Aminoglycoside phosphotransferase" evidence="1">
    <location>
        <begin position="35"/>
        <end position="268"/>
    </location>
</feature>
<name>A0ABV8LGD9_9ACTN</name>
<dbReference type="SUPFAM" id="SSF56112">
    <property type="entry name" value="Protein kinase-like (PK-like)"/>
    <property type="match status" value="1"/>
</dbReference>
<dbReference type="Proteomes" id="UP001595816">
    <property type="component" value="Unassembled WGS sequence"/>
</dbReference>
<dbReference type="InterPro" id="IPR011009">
    <property type="entry name" value="Kinase-like_dom_sf"/>
</dbReference>
<dbReference type="Pfam" id="PF01636">
    <property type="entry name" value="APH"/>
    <property type="match status" value="1"/>
</dbReference>
<dbReference type="Gene3D" id="3.90.1200.10">
    <property type="match status" value="1"/>
</dbReference>
<comment type="caution">
    <text evidence="2">The sequence shown here is derived from an EMBL/GenBank/DDBJ whole genome shotgun (WGS) entry which is preliminary data.</text>
</comment>
<proteinExistence type="predicted"/>
<protein>
    <submittedName>
        <fullName evidence="2">Phosphotransferase family protein</fullName>
    </submittedName>
</protein>
<dbReference type="EMBL" id="JBHSAY010000004">
    <property type="protein sequence ID" value="MFC4129997.1"/>
    <property type="molecule type" value="Genomic_DNA"/>
</dbReference>
<accession>A0ABV8LGD9</accession>
<dbReference type="PANTHER" id="PTHR47829:SF1">
    <property type="entry name" value="HAD FAMILY PHOSPHATASE"/>
    <property type="match status" value="1"/>
</dbReference>
<keyword evidence="3" id="KW-1185">Reference proteome</keyword>
<dbReference type="RefSeq" id="WP_253755653.1">
    <property type="nucleotide sequence ID" value="NZ_JAMZDZ010000001.1"/>
</dbReference>
<dbReference type="PANTHER" id="PTHR47829">
    <property type="entry name" value="HYDROLASE, PUTATIVE (AFU_ORTHOLOGUE AFUA_1G12880)-RELATED"/>
    <property type="match status" value="1"/>
</dbReference>
<dbReference type="InterPro" id="IPR041726">
    <property type="entry name" value="ACAD10_11_N"/>
</dbReference>
<dbReference type="CDD" id="cd05154">
    <property type="entry name" value="ACAD10_11_N-like"/>
    <property type="match status" value="1"/>
</dbReference>
<evidence type="ECO:0000259" key="1">
    <source>
        <dbReference type="Pfam" id="PF01636"/>
    </source>
</evidence>
<dbReference type="Gene3D" id="3.30.200.20">
    <property type="entry name" value="Phosphorylase Kinase, domain 1"/>
    <property type="match status" value="1"/>
</dbReference>
<sequence length="356" mass="38404">MTDEADLPGLPFDRLAAYLGEHLSDVDSAAPWQAQSLAGGRSNLTYRIDQGTRSWVLRRPPLGHVMPKAHDMAREYRVLCGLDRTAVPSARPYLLCEDASVIGAPFLVMEHVEGVVLSSAADCAGLSAERAAAISEVLVRTLATLHDADLTGTGLETFGQPAGYLSRQAALWTAQWERTKVRDLPGFDRLARWLADRTDAYADRPATLVHGDYRLDNLILAPDTARVRAVLDWEMATRGDPVCDLALLLVYWTEPGDTLRRRVPVALGVTDRPGFGDRAAVLGAYTALRPVDGDHLDVCLALTCLKLAVIMESIYFRHLQGQHLGSDAAGMAEASAALVELGLRVADGQGVAALGS</sequence>
<evidence type="ECO:0000313" key="2">
    <source>
        <dbReference type="EMBL" id="MFC4129997.1"/>
    </source>
</evidence>
<dbReference type="InterPro" id="IPR002575">
    <property type="entry name" value="Aminoglycoside_PTrfase"/>
</dbReference>
<gene>
    <name evidence="2" type="ORF">ACFOZ4_05200</name>
</gene>
<organism evidence="2 3">
    <name type="scientific">Hamadaea flava</name>
    <dbReference type="NCBI Taxonomy" id="1742688"/>
    <lineage>
        <taxon>Bacteria</taxon>
        <taxon>Bacillati</taxon>
        <taxon>Actinomycetota</taxon>
        <taxon>Actinomycetes</taxon>
        <taxon>Micromonosporales</taxon>
        <taxon>Micromonosporaceae</taxon>
        <taxon>Hamadaea</taxon>
    </lineage>
</organism>